<feature type="transmembrane region" description="Helical" evidence="2">
    <location>
        <begin position="147"/>
        <end position="169"/>
    </location>
</feature>
<gene>
    <name evidence="3" type="ORF">GA0070623_0426</name>
</gene>
<proteinExistence type="predicted"/>
<reference evidence="4" key="1">
    <citation type="submission" date="2016-06" db="EMBL/GenBank/DDBJ databases">
        <authorList>
            <person name="Varghese N."/>
            <person name="Submissions Spin"/>
        </authorList>
    </citation>
    <scope>NUCLEOTIDE SEQUENCE [LARGE SCALE GENOMIC DNA]</scope>
    <source>
        <strain evidence="4">DSM 44983</strain>
    </source>
</reference>
<evidence type="ECO:0000256" key="1">
    <source>
        <dbReference type="SAM" id="MobiDB-lite"/>
    </source>
</evidence>
<keyword evidence="4" id="KW-1185">Reference proteome</keyword>
<evidence type="ECO:0000313" key="3">
    <source>
        <dbReference type="EMBL" id="SCG38336.1"/>
    </source>
</evidence>
<sequence length="173" mass="18273">MDRGQGSCQDVPVSYPPQQPYPSAPGGVTPMIAYPQPVPPPPGHAVLVVSVNRGPYLVPVPTTSRFKIDGRLVSIPGEGTWYVVVPAGAHDVRYTDFMGIPIVTTALTVPPGVAYPLVFNFGGWRNRVRDGQGTDVTKFGMWSNYSIALVVLPLVGLLCCGGIGLLSALSTSP</sequence>
<keyword evidence="2" id="KW-0812">Transmembrane</keyword>
<evidence type="ECO:0000256" key="2">
    <source>
        <dbReference type="SAM" id="Phobius"/>
    </source>
</evidence>
<dbReference type="AlphaFoldDB" id="A0A1C5GX08"/>
<keyword evidence="2" id="KW-0472">Membrane</keyword>
<dbReference type="Proteomes" id="UP000198226">
    <property type="component" value="Chromosome I"/>
</dbReference>
<name>A0A1C5GX08_9ACTN</name>
<keyword evidence="2" id="KW-1133">Transmembrane helix</keyword>
<dbReference type="EMBL" id="LT607752">
    <property type="protein sequence ID" value="SCG38336.1"/>
    <property type="molecule type" value="Genomic_DNA"/>
</dbReference>
<protein>
    <submittedName>
        <fullName evidence="3">Uncharacterized protein</fullName>
    </submittedName>
</protein>
<evidence type="ECO:0000313" key="4">
    <source>
        <dbReference type="Proteomes" id="UP000198226"/>
    </source>
</evidence>
<feature type="region of interest" description="Disordered" evidence="1">
    <location>
        <begin position="1"/>
        <end position="20"/>
    </location>
</feature>
<accession>A0A1C5GX08</accession>
<organism evidence="3 4">
    <name type="scientific">Micromonospora rifamycinica</name>
    <dbReference type="NCBI Taxonomy" id="291594"/>
    <lineage>
        <taxon>Bacteria</taxon>
        <taxon>Bacillati</taxon>
        <taxon>Actinomycetota</taxon>
        <taxon>Actinomycetes</taxon>
        <taxon>Micromonosporales</taxon>
        <taxon>Micromonosporaceae</taxon>
        <taxon>Micromonospora</taxon>
    </lineage>
</organism>